<gene>
    <name evidence="9" type="ORF">BIW11_12393</name>
</gene>
<dbReference type="Pfam" id="PF10244">
    <property type="entry name" value="MRP-L51"/>
    <property type="match status" value="1"/>
</dbReference>
<evidence type="ECO:0000256" key="8">
    <source>
        <dbReference type="ARBA" id="ARBA00035419"/>
    </source>
</evidence>
<dbReference type="InterPro" id="IPR019373">
    <property type="entry name" value="Ribosomal_mL51"/>
</dbReference>
<dbReference type="STRING" id="418985.A0A1V9X6U1"/>
<comment type="caution">
    <text evidence="9">The sequence shown here is derived from an EMBL/GenBank/DDBJ whole genome shotgun (WGS) entry which is preliminary data.</text>
</comment>
<comment type="subcellular location">
    <subcellularLocation>
        <location evidence="1">Mitochondrion</location>
    </subcellularLocation>
</comment>
<dbReference type="OrthoDB" id="10059330at2759"/>
<evidence type="ECO:0000256" key="7">
    <source>
        <dbReference type="ARBA" id="ARBA00035182"/>
    </source>
</evidence>
<dbReference type="FunCoup" id="A0A1V9X6U1">
    <property type="interactions" value="173"/>
</dbReference>
<sequence length="180" mass="21142">MAAITLATVKNATLNFMRGVRCLTSSPSCLSQEGFHVEPTKLSDLGKYETQSVRGNRPIYGLGYRKPPFTIGFLPRLDDMSKTIKVMDQYKPKNSWTERRALFGQNDYIDILGEPGKVRPTDNMTNVPLWLRGFQGNEFQMLMLKQLQYADWRITRPHRWKEMQKRIKFLYKRLNYKSPW</sequence>
<keyword evidence="6" id="KW-0687">Ribonucleoprotein</keyword>
<dbReference type="GO" id="GO:0005762">
    <property type="term" value="C:mitochondrial large ribosomal subunit"/>
    <property type="evidence" value="ECO:0007669"/>
    <property type="project" value="TreeGrafter"/>
</dbReference>
<keyword evidence="3" id="KW-0809">Transit peptide</keyword>
<evidence type="ECO:0000256" key="6">
    <source>
        <dbReference type="ARBA" id="ARBA00023274"/>
    </source>
</evidence>
<evidence type="ECO:0000256" key="5">
    <source>
        <dbReference type="ARBA" id="ARBA00023128"/>
    </source>
</evidence>
<dbReference type="PANTHER" id="PTHR13409:SF0">
    <property type="entry name" value="LARGE RIBOSOMAL SUBUNIT PROTEIN ML51"/>
    <property type="match status" value="1"/>
</dbReference>
<dbReference type="Proteomes" id="UP000192247">
    <property type="component" value="Unassembled WGS sequence"/>
</dbReference>
<dbReference type="GO" id="GO:0006412">
    <property type="term" value="P:translation"/>
    <property type="evidence" value="ECO:0007669"/>
    <property type="project" value="TreeGrafter"/>
</dbReference>
<evidence type="ECO:0000256" key="2">
    <source>
        <dbReference type="ARBA" id="ARBA00010972"/>
    </source>
</evidence>
<comment type="similarity">
    <text evidence="2">Belongs to the mitochondrion-specific ribosomal protein mL51 family.</text>
</comment>
<evidence type="ECO:0000313" key="9">
    <source>
        <dbReference type="EMBL" id="OQR69224.1"/>
    </source>
</evidence>
<keyword evidence="4 9" id="KW-0689">Ribosomal protein</keyword>
<dbReference type="InParanoid" id="A0A1V9X6U1"/>
<name>A0A1V9X6U1_9ACAR</name>
<dbReference type="EMBL" id="MNPL01021802">
    <property type="protein sequence ID" value="OQR69224.1"/>
    <property type="molecule type" value="Genomic_DNA"/>
</dbReference>
<organism evidence="9 10">
    <name type="scientific">Tropilaelaps mercedesae</name>
    <dbReference type="NCBI Taxonomy" id="418985"/>
    <lineage>
        <taxon>Eukaryota</taxon>
        <taxon>Metazoa</taxon>
        <taxon>Ecdysozoa</taxon>
        <taxon>Arthropoda</taxon>
        <taxon>Chelicerata</taxon>
        <taxon>Arachnida</taxon>
        <taxon>Acari</taxon>
        <taxon>Parasitiformes</taxon>
        <taxon>Mesostigmata</taxon>
        <taxon>Gamasina</taxon>
        <taxon>Dermanyssoidea</taxon>
        <taxon>Laelapidae</taxon>
        <taxon>Tropilaelaps</taxon>
    </lineage>
</organism>
<evidence type="ECO:0000256" key="4">
    <source>
        <dbReference type="ARBA" id="ARBA00022980"/>
    </source>
</evidence>
<proteinExistence type="inferred from homology"/>
<evidence type="ECO:0000256" key="1">
    <source>
        <dbReference type="ARBA" id="ARBA00004173"/>
    </source>
</evidence>
<protein>
    <recommendedName>
        <fullName evidence="7">Large ribosomal subunit protein mL51</fullName>
    </recommendedName>
    <alternativeName>
        <fullName evidence="8">39S ribosomal protein L51, mitochondrial</fullName>
    </alternativeName>
</protein>
<keyword evidence="10" id="KW-1185">Reference proteome</keyword>
<evidence type="ECO:0000256" key="3">
    <source>
        <dbReference type="ARBA" id="ARBA00022946"/>
    </source>
</evidence>
<reference evidence="9 10" key="1">
    <citation type="journal article" date="2017" name="Gigascience">
        <title>Draft genome of the honey bee ectoparasitic mite, Tropilaelaps mercedesae, is shaped by the parasitic life history.</title>
        <authorList>
            <person name="Dong X."/>
            <person name="Armstrong S.D."/>
            <person name="Xia D."/>
            <person name="Makepeace B.L."/>
            <person name="Darby A.C."/>
            <person name="Kadowaki T."/>
        </authorList>
    </citation>
    <scope>NUCLEOTIDE SEQUENCE [LARGE SCALE GENOMIC DNA]</scope>
    <source>
        <strain evidence="9">Wuxi-XJTLU</strain>
    </source>
</reference>
<evidence type="ECO:0000313" key="10">
    <source>
        <dbReference type="Proteomes" id="UP000192247"/>
    </source>
</evidence>
<dbReference type="GO" id="GO:0003735">
    <property type="term" value="F:structural constituent of ribosome"/>
    <property type="evidence" value="ECO:0007669"/>
    <property type="project" value="InterPro"/>
</dbReference>
<dbReference type="AlphaFoldDB" id="A0A1V9X6U1"/>
<dbReference type="PANTHER" id="PTHR13409">
    <property type="entry name" value="MITOCHONDRIAL 39S RIBOSOMAL PROTEIN L51"/>
    <property type="match status" value="1"/>
</dbReference>
<keyword evidence="5" id="KW-0496">Mitochondrion</keyword>
<accession>A0A1V9X6U1</accession>